<gene>
    <name evidence="2" type="ORF">NCTC10254_02465</name>
</gene>
<dbReference type="InterPro" id="IPR003737">
    <property type="entry name" value="GlcNAc_PI_deacetylase-related"/>
</dbReference>
<evidence type="ECO:0000256" key="1">
    <source>
        <dbReference type="ARBA" id="ARBA00022833"/>
    </source>
</evidence>
<sequence length="303" mass="33195">MALYGLLTVAALALMGYAVTPRGRSVFFRRFAGGTQLQMAYLMVFTIIIIALVALIVIHHATLAEEVAVFAALAACFALIVALLRNRIASPPKTATPYTVLTVGAHPDDLEIACGGTLARLADEGHKIHAIVMSDGCAGGDNSVRPTEARNGAATMGLEKIEIHSLTDTRLEDHNMEMVDIIEAKINELKPDLILTHSSHDQHQDHKAVHFAVLRAARKQPSILCFESPSVTSEFNPQLFIDITNYIDIKIHAVQDHRDQAGKRYLRWDRLKGMANFRGAQGKLELAEGFEIVRLKDSIAGLK</sequence>
<organism evidence="2 3">
    <name type="scientific">Corynebacterium matruchotii</name>
    <dbReference type="NCBI Taxonomy" id="43768"/>
    <lineage>
        <taxon>Bacteria</taxon>
        <taxon>Bacillati</taxon>
        <taxon>Actinomycetota</taxon>
        <taxon>Actinomycetes</taxon>
        <taxon>Mycobacteriales</taxon>
        <taxon>Corynebacteriaceae</taxon>
        <taxon>Corynebacterium</taxon>
    </lineage>
</organism>
<dbReference type="GO" id="GO:0016811">
    <property type="term" value="F:hydrolase activity, acting on carbon-nitrogen (but not peptide) bonds, in linear amides"/>
    <property type="evidence" value="ECO:0007669"/>
    <property type="project" value="TreeGrafter"/>
</dbReference>
<dbReference type="InterPro" id="IPR024078">
    <property type="entry name" value="LmbE-like_dom_sf"/>
</dbReference>
<dbReference type="PANTHER" id="PTHR12993">
    <property type="entry name" value="N-ACETYLGLUCOSAMINYL-PHOSPHATIDYLINOSITOL DE-N-ACETYLASE-RELATED"/>
    <property type="match status" value="1"/>
</dbReference>
<dbReference type="Proteomes" id="UP000249886">
    <property type="component" value="Unassembled WGS sequence"/>
</dbReference>
<dbReference type="AlphaFoldDB" id="A0A3S4ZQJ1"/>
<protein>
    <submittedName>
        <fullName evidence="2">Uncharacterized proteins, LmbE homologs</fullName>
    </submittedName>
</protein>
<comment type="caution">
    <text evidence="2">The sequence shown here is derived from an EMBL/GenBank/DDBJ whole genome shotgun (WGS) entry which is preliminary data.</text>
</comment>
<dbReference type="PANTHER" id="PTHR12993:SF11">
    <property type="entry name" value="N-ACETYLGLUCOSAMINYL-PHOSPHATIDYLINOSITOL DE-N-ACETYLASE"/>
    <property type="match status" value="1"/>
</dbReference>
<dbReference type="Pfam" id="PF02585">
    <property type="entry name" value="PIG-L"/>
    <property type="match status" value="1"/>
</dbReference>
<evidence type="ECO:0000313" key="3">
    <source>
        <dbReference type="Proteomes" id="UP000249886"/>
    </source>
</evidence>
<dbReference type="EMBL" id="UARK01000034">
    <property type="protein sequence ID" value="SPW33682.1"/>
    <property type="molecule type" value="Genomic_DNA"/>
</dbReference>
<reference evidence="2 3" key="1">
    <citation type="submission" date="2018-06" db="EMBL/GenBank/DDBJ databases">
        <authorList>
            <consortium name="Pathogen Informatics"/>
            <person name="Doyle S."/>
        </authorList>
    </citation>
    <scope>NUCLEOTIDE SEQUENCE [LARGE SCALE GENOMIC DNA]</scope>
    <source>
        <strain evidence="2 3">NCTC10254</strain>
    </source>
</reference>
<name>A0A3S4ZQJ1_9CORY</name>
<dbReference type="SUPFAM" id="SSF102588">
    <property type="entry name" value="LmbE-like"/>
    <property type="match status" value="1"/>
</dbReference>
<evidence type="ECO:0000313" key="2">
    <source>
        <dbReference type="EMBL" id="SPW33682.1"/>
    </source>
</evidence>
<dbReference type="Gene3D" id="3.40.50.10320">
    <property type="entry name" value="LmbE-like"/>
    <property type="match status" value="1"/>
</dbReference>
<proteinExistence type="predicted"/>
<dbReference type="GO" id="GO:0016137">
    <property type="term" value="P:glycoside metabolic process"/>
    <property type="evidence" value="ECO:0007669"/>
    <property type="project" value="UniProtKB-ARBA"/>
</dbReference>
<keyword evidence="1" id="KW-0862">Zinc</keyword>
<accession>A0A3S4ZQJ1</accession>